<accession>A0A934VMP9</accession>
<reference evidence="2" key="1">
    <citation type="submission" date="2021-01" db="EMBL/GenBank/DDBJ databases">
        <title>Modified the classification status of verrucomicrobia.</title>
        <authorList>
            <person name="Feng X."/>
        </authorList>
    </citation>
    <scope>NUCLEOTIDE SEQUENCE</scope>
    <source>
        <strain evidence="2">KCTC 13126</strain>
    </source>
</reference>
<dbReference type="Proteomes" id="UP000617628">
    <property type="component" value="Unassembled WGS sequence"/>
</dbReference>
<name>A0A934VMP9_9BACT</name>
<feature type="domain" description="HDOD" evidence="1">
    <location>
        <begin position="32"/>
        <end position="226"/>
    </location>
</feature>
<dbReference type="Pfam" id="PF08668">
    <property type="entry name" value="HDOD"/>
    <property type="match status" value="1"/>
</dbReference>
<dbReference type="PROSITE" id="PS51833">
    <property type="entry name" value="HDOD"/>
    <property type="match status" value="1"/>
</dbReference>
<evidence type="ECO:0000313" key="2">
    <source>
        <dbReference type="EMBL" id="MBK1875407.1"/>
    </source>
</evidence>
<gene>
    <name evidence="2" type="ORF">JIN87_00935</name>
</gene>
<protein>
    <submittedName>
        <fullName evidence="2">HDOD domain-containing protein</fullName>
    </submittedName>
</protein>
<dbReference type="RefSeq" id="WP_200353625.1">
    <property type="nucleotide sequence ID" value="NZ_JAENIL010000002.1"/>
</dbReference>
<proteinExistence type="predicted"/>
<dbReference type="Gene3D" id="1.10.3210.10">
    <property type="entry name" value="Hypothetical protein af1432"/>
    <property type="match status" value="1"/>
</dbReference>
<dbReference type="AlphaFoldDB" id="A0A934VMP9"/>
<dbReference type="PANTHER" id="PTHR33525:SF5">
    <property type="entry name" value="TWO COMPONENT SIGNAL TRANSDUCTION SYSTEM RESPONSE REGULATOR"/>
    <property type="match status" value="1"/>
</dbReference>
<evidence type="ECO:0000259" key="1">
    <source>
        <dbReference type="PROSITE" id="PS51833"/>
    </source>
</evidence>
<dbReference type="PANTHER" id="PTHR33525">
    <property type="match status" value="1"/>
</dbReference>
<comment type="caution">
    <text evidence="2">The sequence shown here is derived from an EMBL/GenBank/DDBJ whole genome shotgun (WGS) entry which is preliminary data.</text>
</comment>
<dbReference type="InterPro" id="IPR013976">
    <property type="entry name" value="HDOD"/>
</dbReference>
<evidence type="ECO:0000313" key="3">
    <source>
        <dbReference type="Proteomes" id="UP000617628"/>
    </source>
</evidence>
<sequence length="293" mass="32365">MQNPFPITQARGRPLPSDSDWRGAFLSCIEAFPTPTDKSRALYFYTQDQYADLDGAASLIRKDPFLSVEVVRSSNSAVYGSRGADSLEDAVNAIGLERLGRIALRIWLKNVIPQSLATYFLSGSSFVNRSLASGAAMRYLYQGETEQAETAYAIGLLHSIGKIVVNEAVKQSKMKDLCFEEKTLRRLAEAERAEFGMTHAEVGSYALKSWGFSESVYAPIGVQFSKNKGEDSDDWAQSLAVSRFVADRVIDSIRGNPDPMRSEAASRYRGIRLGDVFESTLAVVEAEMIEELN</sequence>
<dbReference type="SUPFAM" id="SSF109604">
    <property type="entry name" value="HD-domain/PDEase-like"/>
    <property type="match status" value="1"/>
</dbReference>
<organism evidence="2 3">
    <name type="scientific">Pelagicoccus mobilis</name>
    <dbReference type="NCBI Taxonomy" id="415221"/>
    <lineage>
        <taxon>Bacteria</taxon>
        <taxon>Pseudomonadati</taxon>
        <taxon>Verrucomicrobiota</taxon>
        <taxon>Opitutia</taxon>
        <taxon>Puniceicoccales</taxon>
        <taxon>Pelagicoccaceae</taxon>
        <taxon>Pelagicoccus</taxon>
    </lineage>
</organism>
<dbReference type="InterPro" id="IPR052340">
    <property type="entry name" value="RNase_Y/CdgJ"/>
</dbReference>
<dbReference type="EMBL" id="JAENIL010000002">
    <property type="protein sequence ID" value="MBK1875407.1"/>
    <property type="molecule type" value="Genomic_DNA"/>
</dbReference>
<keyword evidence="3" id="KW-1185">Reference proteome</keyword>